<comment type="similarity">
    <text evidence="1 4">Belongs to the eukaryotic ribosomal protein eL18 family.</text>
</comment>
<dbReference type="Gene3D" id="3.100.10.10">
    <property type="match status" value="1"/>
</dbReference>
<dbReference type="AlphaFoldDB" id="A0A075FX12"/>
<dbReference type="GO" id="GO:0003735">
    <property type="term" value="F:structural constituent of ribosome"/>
    <property type="evidence" value="ECO:0007669"/>
    <property type="project" value="InterPro"/>
</dbReference>
<dbReference type="NCBIfam" id="NF003079">
    <property type="entry name" value="PRK04005.1"/>
    <property type="match status" value="1"/>
</dbReference>
<reference evidence="6" key="1">
    <citation type="journal article" date="2014" name="Genome Biol. Evol.">
        <title>Pangenome evidence for extensive interdomain horizontal transfer affecting lineage core and shell genes in uncultured planktonic thaumarchaeota and euryarchaeota.</title>
        <authorList>
            <person name="Deschamps P."/>
            <person name="Zivanovic Y."/>
            <person name="Moreira D."/>
            <person name="Rodriguez-Valera F."/>
            <person name="Lopez-Garcia P."/>
        </authorList>
    </citation>
    <scope>NUCLEOTIDE SEQUENCE</scope>
</reference>
<dbReference type="Pfam" id="PF17135">
    <property type="entry name" value="Ribosomal_L18"/>
    <property type="match status" value="1"/>
</dbReference>
<protein>
    <recommendedName>
        <fullName evidence="4">Large ribosomal subunit protein eL18</fullName>
    </recommendedName>
</protein>
<accession>A0A075FX12</accession>
<evidence type="ECO:0000256" key="2">
    <source>
        <dbReference type="ARBA" id="ARBA00022980"/>
    </source>
</evidence>
<dbReference type="InterPro" id="IPR021131">
    <property type="entry name" value="Ribosomal_uL15/eL18"/>
</dbReference>
<organism evidence="6">
    <name type="scientific">uncultured marine group II/III euryarchaeote AD1000_70_A08</name>
    <dbReference type="NCBI Taxonomy" id="1457803"/>
    <lineage>
        <taxon>Archaea</taxon>
        <taxon>Methanobacteriati</taxon>
        <taxon>Methanobacteriota</taxon>
        <taxon>environmental samples</taxon>
    </lineage>
</organism>
<dbReference type="PANTHER" id="PTHR10934:SF2">
    <property type="entry name" value="LARGE RIBOSOMAL SUBUNIT PROTEIN EL18"/>
    <property type="match status" value="1"/>
</dbReference>
<dbReference type="InterPro" id="IPR022947">
    <property type="entry name" value="Ribosomal_eL18_arc"/>
</dbReference>
<dbReference type="InterPro" id="IPR000039">
    <property type="entry name" value="Ribosomal_eL18"/>
</dbReference>
<dbReference type="InterPro" id="IPR036227">
    <property type="entry name" value="Ribosomal_uL15/eL18_sf"/>
</dbReference>
<dbReference type="SUPFAM" id="SSF52080">
    <property type="entry name" value="Ribosomal proteins L15p and L18e"/>
    <property type="match status" value="1"/>
</dbReference>
<evidence type="ECO:0000313" key="6">
    <source>
        <dbReference type="EMBL" id="AIE95794.1"/>
    </source>
</evidence>
<dbReference type="GO" id="GO:0006412">
    <property type="term" value="P:translation"/>
    <property type="evidence" value="ECO:0007669"/>
    <property type="project" value="UniProtKB-UniRule"/>
</dbReference>
<evidence type="ECO:0000256" key="1">
    <source>
        <dbReference type="ARBA" id="ARBA00006815"/>
    </source>
</evidence>
<evidence type="ECO:0000256" key="3">
    <source>
        <dbReference type="ARBA" id="ARBA00023274"/>
    </source>
</evidence>
<dbReference type="PANTHER" id="PTHR10934">
    <property type="entry name" value="60S RIBOSOMAL PROTEIN L18"/>
    <property type="match status" value="1"/>
</dbReference>
<dbReference type="HAMAP" id="MF_00329">
    <property type="entry name" value="Ribosomal_eL18"/>
    <property type="match status" value="1"/>
</dbReference>
<gene>
    <name evidence="6" type="primary">RP-L18e</name>
    <name evidence="6" type="synonym">RPL18</name>
    <name evidence="4" type="synonym">rpl18e</name>
</gene>
<keyword evidence="3 4" id="KW-0687">Ribonucleoprotein</keyword>
<sequence length="121" mass="13022">MSKNMRKTNQALIALIGDLKDQSRSTGSALWRDVALRLEKSRSNWAEPNLSRLSRYAAEEDIVLVPGKLLGSGDVSGKPSVAAYSVSTGARSKIEAAGGRVLTIRQLMNENPDGRGVRILG</sequence>
<feature type="domain" description="Large ribosomal subunit protein uL15/eL18" evidence="5">
    <location>
        <begin position="20"/>
        <end position="120"/>
    </location>
</feature>
<proteinExistence type="inferred from homology"/>
<evidence type="ECO:0000256" key="4">
    <source>
        <dbReference type="HAMAP-Rule" id="MF_00329"/>
    </source>
</evidence>
<name>A0A075FX12_9EURY</name>
<dbReference type="GO" id="GO:0022625">
    <property type="term" value="C:cytosolic large ribosomal subunit"/>
    <property type="evidence" value="ECO:0007669"/>
    <property type="project" value="TreeGrafter"/>
</dbReference>
<dbReference type="GO" id="GO:0003723">
    <property type="term" value="F:RNA binding"/>
    <property type="evidence" value="ECO:0007669"/>
    <property type="project" value="TreeGrafter"/>
</dbReference>
<evidence type="ECO:0000259" key="5">
    <source>
        <dbReference type="Pfam" id="PF17135"/>
    </source>
</evidence>
<keyword evidence="2 4" id="KW-0689">Ribosomal protein</keyword>
<dbReference type="EMBL" id="KF900461">
    <property type="protein sequence ID" value="AIE95794.1"/>
    <property type="molecule type" value="Genomic_DNA"/>
</dbReference>